<dbReference type="GO" id="GO:0006493">
    <property type="term" value="P:protein O-linked glycosylation"/>
    <property type="evidence" value="ECO:0007669"/>
    <property type="project" value="TreeGrafter"/>
</dbReference>
<dbReference type="InterPro" id="IPR035992">
    <property type="entry name" value="Ricin_B-like_lectins"/>
</dbReference>
<dbReference type="Pfam" id="PF00535">
    <property type="entry name" value="Glycos_transf_2"/>
    <property type="match status" value="1"/>
</dbReference>
<dbReference type="UniPathway" id="UPA00378"/>
<comment type="subcellular location">
    <subcellularLocation>
        <location evidence="1 5">Golgi apparatus membrane</location>
        <topology evidence="1 5">Single-pass type II membrane protein</topology>
    </subcellularLocation>
</comment>
<dbReference type="EMBL" id="NEDP02001616">
    <property type="protein sequence ID" value="OWF52821.1"/>
    <property type="molecule type" value="Genomic_DNA"/>
</dbReference>
<keyword evidence="5" id="KW-0472">Membrane</keyword>
<dbReference type="Proteomes" id="UP000242188">
    <property type="component" value="Unassembled WGS sequence"/>
</dbReference>
<dbReference type="SUPFAM" id="SSF50370">
    <property type="entry name" value="Ricin B-like lectins"/>
    <property type="match status" value="1"/>
</dbReference>
<dbReference type="OrthoDB" id="6119243at2759"/>
<evidence type="ECO:0000313" key="7">
    <source>
        <dbReference type="EMBL" id="OWF52821.1"/>
    </source>
</evidence>
<name>A0A210QVQ7_MIZYE</name>
<accession>A0A210QVQ7</accession>
<evidence type="ECO:0000313" key="8">
    <source>
        <dbReference type="Proteomes" id="UP000242188"/>
    </source>
</evidence>
<dbReference type="SUPFAM" id="SSF53448">
    <property type="entry name" value="Nucleotide-diphospho-sugar transferases"/>
    <property type="match status" value="1"/>
</dbReference>
<comment type="similarity">
    <text evidence="5">Belongs to the glycosyltransferase 2 family. GalNAc-T subfamily.</text>
</comment>
<dbReference type="GO" id="GO:0004653">
    <property type="term" value="F:polypeptide N-acetylgalactosaminyltransferase activity"/>
    <property type="evidence" value="ECO:0007669"/>
    <property type="project" value="TreeGrafter"/>
</dbReference>
<dbReference type="AlphaFoldDB" id="A0A210QVQ7"/>
<dbReference type="Gene3D" id="3.90.550.10">
    <property type="entry name" value="Spore Coat Polysaccharide Biosynthesis Protein SpsA, Chain A"/>
    <property type="match status" value="1"/>
</dbReference>
<keyword evidence="5" id="KW-0328">Glycosyltransferase</keyword>
<feature type="domain" description="Ricin B lectin" evidence="6">
    <location>
        <begin position="491"/>
        <end position="613"/>
    </location>
</feature>
<evidence type="ECO:0000256" key="4">
    <source>
        <dbReference type="ARBA" id="ARBA00023157"/>
    </source>
</evidence>
<dbReference type="SMART" id="SM00458">
    <property type="entry name" value="RICIN"/>
    <property type="match status" value="1"/>
</dbReference>
<keyword evidence="5 7" id="KW-0808">Transferase</keyword>
<feature type="transmembrane region" description="Helical" evidence="5">
    <location>
        <begin position="7"/>
        <end position="25"/>
    </location>
</feature>
<dbReference type="PANTHER" id="PTHR11675:SF43">
    <property type="entry name" value="POLYPEPTIDE N-ACETYLGALACTOSAMINYLTRANSFERASE 1"/>
    <property type="match status" value="1"/>
</dbReference>
<comment type="cofactor">
    <cofactor evidence="5">
        <name>Mn(2+)</name>
        <dbReference type="ChEBI" id="CHEBI:29035"/>
    </cofactor>
</comment>
<keyword evidence="3 5" id="KW-0333">Golgi apparatus</keyword>
<dbReference type="InterPro" id="IPR000772">
    <property type="entry name" value="Ricin_B_lectin"/>
</dbReference>
<dbReference type="STRING" id="6573.A0A210QVQ7"/>
<gene>
    <name evidence="7" type="ORF">KP79_PYT15064</name>
</gene>
<dbReference type="Gene3D" id="2.80.10.50">
    <property type="match status" value="1"/>
</dbReference>
<sequence length="617" mass="71533">MRLRTRYVVSCVGIVFLVCTYELYVNSGAARDLMRSVSGERFQHDNDDFIHGGRGIRRRVMVRREDTVRYTADHNQRALLVNTSSQSLVTITADEFRKNNDIKSGNPLIDEYGSNDLHRTGEMGRGVTFVGTEKKKVAEAIEKYHLNVIASDLIPLNRMVPDSRLSSCASRTYEHDLPTTSVIVPFFDEWPSILLRTVYSIVNRTPRHLLQEVILVDDGSQMEELRKPLSEYIKNNFPAGLVKLIRLPVRTGLIKARIQGWKISQGQVVVFFDSHMEVNIDWVQPLLTEIKKNRKTVAMGVLDYVNSETFEYRFNEGYLTRYGFDWRLVFFETFFRQDQVGITEDAPRPGAVMVGAAYAIDSKYFGEIGSYDEGMKVWGGENLEMAWRVWMCGGRLIHLPCSHLGHIARTQPYSFPGGRHHIEVYNYRRAVEVWMDPQHKNFIYDHFPDMKTMDSGDITERLKLKERLHCKNFTWYMENIWPELAVFDRNTFAWGSARNLQDNRCLDNHQYLFQAPDNLFAEECHHHLASQGFSWRQDKLLQTSLQCVVLKQMFDGARPMLEDCIIGPRDTWLHEKNGFIKHEKSGLCLDMDGSGPVMRTCQPAAISQKWQFNKYNY</sequence>
<proteinExistence type="inferred from homology"/>
<dbReference type="PROSITE" id="PS50231">
    <property type="entry name" value="RICIN_B_LECTIN"/>
    <property type="match status" value="1"/>
</dbReference>
<keyword evidence="5" id="KW-1133">Transmembrane helix</keyword>
<dbReference type="InterPro" id="IPR001173">
    <property type="entry name" value="Glyco_trans_2-like"/>
</dbReference>
<organism evidence="7 8">
    <name type="scientific">Mizuhopecten yessoensis</name>
    <name type="common">Japanese scallop</name>
    <name type="synonym">Patinopecten yessoensis</name>
    <dbReference type="NCBI Taxonomy" id="6573"/>
    <lineage>
        <taxon>Eukaryota</taxon>
        <taxon>Metazoa</taxon>
        <taxon>Spiralia</taxon>
        <taxon>Lophotrochozoa</taxon>
        <taxon>Mollusca</taxon>
        <taxon>Bivalvia</taxon>
        <taxon>Autobranchia</taxon>
        <taxon>Pteriomorphia</taxon>
        <taxon>Pectinida</taxon>
        <taxon>Pectinoidea</taxon>
        <taxon>Pectinidae</taxon>
        <taxon>Mizuhopecten</taxon>
    </lineage>
</organism>
<comment type="pathway">
    <text evidence="5">Protein modification; protein glycosylation.</text>
</comment>
<dbReference type="GO" id="GO:0030246">
    <property type="term" value="F:carbohydrate binding"/>
    <property type="evidence" value="ECO:0007669"/>
    <property type="project" value="UniProtKB-KW"/>
</dbReference>
<dbReference type="Pfam" id="PF00652">
    <property type="entry name" value="Ricin_B_lectin"/>
    <property type="match status" value="1"/>
</dbReference>
<keyword evidence="5" id="KW-0812">Transmembrane</keyword>
<reference evidence="7 8" key="1">
    <citation type="journal article" date="2017" name="Nat. Ecol. Evol.">
        <title>Scallop genome provides insights into evolution of bilaterian karyotype and development.</title>
        <authorList>
            <person name="Wang S."/>
            <person name="Zhang J."/>
            <person name="Jiao W."/>
            <person name="Li J."/>
            <person name="Xun X."/>
            <person name="Sun Y."/>
            <person name="Guo X."/>
            <person name="Huan P."/>
            <person name="Dong B."/>
            <person name="Zhang L."/>
            <person name="Hu X."/>
            <person name="Sun X."/>
            <person name="Wang J."/>
            <person name="Zhao C."/>
            <person name="Wang Y."/>
            <person name="Wang D."/>
            <person name="Huang X."/>
            <person name="Wang R."/>
            <person name="Lv J."/>
            <person name="Li Y."/>
            <person name="Zhang Z."/>
            <person name="Liu B."/>
            <person name="Lu W."/>
            <person name="Hui Y."/>
            <person name="Liang J."/>
            <person name="Zhou Z."/>
            <person name="Hou R."/>
            <person name="Li X."/>
            <person name="Liu Y."/>
            <person name="Li H."/>
            <person name="Ning X."/>
            <person name="Lin Y."/>
            <person name="Zhao L."/>
            <person name="Xing Q."/>
            <person name="Dou J."/>
            <person name="Li Y."/>
            <person name="Mao J."/>
            <person name="Guo H."/>
            <person name="Dou H."/>
            <person name="Li T."/>
            <person name="Mu C."/>
            <person name="Jiang W."/>
            <person name="Fu Q."/>
            <person name="Fu X."/>
            <person name="Miao Y."/>
            <person name="Liu J."/>
            <person name="Yu Q."/>
            <person name="Li R."/>
            <person name="Liao H."/>
            <person name="Li X."/>
            <person name="Kong Y."/>
            <person name="Jiang Z."/>
            <person name="Chourrout D."/>
            <person name="Li R."/>
            <person name="Bao Z."/>
        </authorList>
    </citation>
    <scope>NUCLEOTIDE SEQUENCE [LARGE SCALE GENOMIC DNA]</scope>
    <source>
        <strain evidence="7 8">PY_sf001</strain>
    </source>
</reference>
<protein>
    <recommendedName>
        <fullName evidence="5">Polypeptide N-acetylgalactosaminyltransferase</fullName>
        <ecNumber evidence="5">2.4.1.-</ecNumber>
    </recommendedName>
    <alternativeName>
        <fullName evidence="5">Protein-UDP acetylgalactosaminyltransferase</fullName>
    </alternativeName>
</protein>
<keyword evidence="2 5" id="KW-0430">Lectin</keyword>
<dbReference type="InterPro" id="IPR029044">
    <property type="entry name" value="Nucleotide-diphossugar_trans"/>
</dbReference>
<keyword evidence="4 5" id="KW-1015">Disulfide bond</keyword>
<evidence type="ECO:0000256" key="3">
    <source>
        <dbReference type="ARBA" id="ARBA00023034"/>
    </source>
</evidence>
<evidence type="ECO:0000256" key="5">
    <source>
        <dbReference type="RuleBase" id="RU361242"/>
    </source>
</evidence>
<dbReference type="PANTHER" id="PTHR11675">
    <property type="entry name" value="N-ACETYLGALACTOSAMINYLTRANSFERASE"/>
    <property type="match status" value="1"/>
</dbReference>
<keyword evidence="8" id="KW-1185">Reference proteome</keyword>
<dbReference type="EC" id="2.4.1.-" evidence="5"/>
<comment type="caution">
    <text evidence="7">The sequence shown here is derived from an EMBL/GenBank/DDBJ whole genome shotgun (WGS) entry which is preliminary data.</text>
</comment>
<evidence type="ECO:0000256" key="2">
    <source>
        <dbReference type="ARBA" id="ARBA00022734"/>
    </source>
</evidence>
<dbReference type="GO" id="GO:0000139">
    <property type="term" value="C:Golgi membrane"/>
    <property type="evidence" value="ECO:0007669"/>
    <property type="project" value="UniProtKB-SubCell"/>
</dbReference>
<keyword evidence="5" id="KW-0464">Manganese</keyword>
<evidence type="ECO:0000259" key="6">
    <source>
        <dbReference type="SMART" id="SM00458"/>
    </source>
</evidence>
<evidence type="ECO:0000256" key="1">
    <source>
        <dbReference type="ARBA" id="ARBA00004323"/>
    </source>
</evidence>